<feature type="transmembrane region" description="Helical" evidence="1">
    <location>
        <begin position="6"/>
        <end position="25"/>
    </location>
</feature>
<evidence type="ECO:0000313" key="3">
    <source>
        <dbReference type="Proteomes" id="UP001247805"/>
    </source>
</evidence>
<keyword evidence="1" id="KW-0812">Transmembrane</keyword>
<dbReference type="RefSeq" id="WP_316025578.1">
    <property type="nucleotide sequence ID" value="NZ_JAWDIO010000002.1"/>
</dbReference>
<accession>A0ABU3SVB8</accession>
<name>A0ABU3SVB8_9ALTE</name>
<gene>
    <name evidence="2" type="ORF">RS130_08380</name>
</gene>
<keyword evidence="3" id="KW-1185">Reference proteome</keyword>
<evidence type="ECO:0000313" key="2">
    <source>
        <dbReference type="EMBL" id="MDU0353943.1"/>
    </source>
</evidence>
<protein>
    <submittedName>
        <fullName evidence="2">Uncharacterized protein</fullName>
    </submittedName>
</protein>
<comment type="caution">
    <text evidence="2">The sequence shown here is derived from an EMBL/GenBank/DDBJ whole genome shotgun (WGS) entry which is preliminary data.</text>
</comment>
<proteinExistence type="predicted"/>
<evidence type="ECO:0000256" key="1">
    <source>
        <dbReference type="SAM" id="Phobius"/>
    </source>
</evidence>
<dbReference type="EMBL" id="JAWDIO010000002">
    <property type="protein sequence ID" value="MDU0353943.1"/>
    <property type="molecule type" value="Genomic_DNA"/>
</dbReference>
<sequence length="206" mass="23275">MIKYIYKFSVLILLVAVGIGFLRYYKVNEYAFAIEHGEKLSCSDFNKGITKFKGECWSCPEGFNNWVNKTVSDPANKKHCRKKNNYVAAIPHGKPTGLLKIKCETKDVWFKNSACWTCPNSYKPARIKENKGKAQCKPEAKYSYRAANKIGEKGCPNGAWAGTLSKKCYRCPEGYNRNILKTAFDHDPSDDPKACKGKISLMDSVF</sequence>
<keyword evidence="1" id="KW-0472">Membrane</keyword>
<dbReference type="Proteomes" id="UP001247805">
    <property type="component" value="Unassembled WGS sequence"/>
</dbReference>
<dbReference type="SUPFAM" id="SSF57184">
    <property type="entry name" value="Growth factor receptor domain"/>
    <property type="match status" value="1"/>
</dbReference>
<dbReference type="InterPro" id="IPR009030">
    <property type="entry name" value="Growth_fac_rcpt_cys_sf"/>
</dbReference>
<keyword evidence="1" id="KW-1133">Transmembrane helix</keyword>
<reference evidence="2 3" key="1">
    <citation type="submission" date="2023-10" db="EMBL/GenBank/DDBJ databases">
        <title>Glaciecola aquimarina strain GGW-M5 nov., isolated from a coastal seawater.</title>
        <authorList>
            <person name="Bayburt H."/>
            <person name="Kim J.M."/>
            <person name="Choi B.J."/>
            <person name="Jeon C.O."/>
        </authorList>
    </citation>
    <scope>NUCLEOTIDE SEQUENCE [LARGE SCALE GENOMIC DNA]</scope>
    <source>
        <strain evidence="2 3">KCTC 32108</strain>
    </source>
</reference>
<organism evidence="2 3">
    <name type="scientific">Paraglaciecola aquimarina</name>
    <dbReference type="NCBI Taxonomy" id="1235557"/>
    <lineage>
        <taxon>Bacteria</taxon>
        <taxon>Pseudomonadati</taxon>
        <taxon>Pseudomonadota</taxon>
        <taxon>Gammaproteobacteria</taxon>
        <taxon>Alteromonadales</taxon>
        <taxon>Alteromonadaceae</taxon>
        <taxon>Paraglaciecola</taxon>
    </lineage>
</organism>